<evidence type="ECO:0000313" key="3">
    <source>
        <dbReference type="Proteomes" id="UP000295399"/>
    </source>
</evidence>
<dbReference type="AlphaFoldDB" id="A0A4R2PLW6"/>
<gene>
    <name evidence="2" type="ORF">EV659_103359</name>
</gene>
<proteinExistence type="predicted"/>
<dbReference type="Pfam" id="PF02698">
    <property type="entry name" value="DUF218"/>
    <property type="match status" value="1"/>
</dbReference>
<feature type="domain" description="DUF218" evidence="1">
    <location>
        <begin position="52"/>
        <end position="174"/>
    </location>
</feature>
<dbReference type="CDD" id="cd06259">
    <property type="entry name" value="YdcF-like"/>
    <property type="match status" value="1"/>
</dbReference>
<evidence type="ECO:0000259" key="1">
    <source>
        <dbReference type="Pfam" id="PF02698"/>
    </source>
</evidence>
<name>A0A4R2PLW6_RHOSA</name>
<sequence>MARRPASHRRGRLWSRLGALVLALGVAWGGGFVYFLATLPPERALSPGFRVDGIVVLTGSGGRIRAGLEALERGVADRMLISGVHAVVGKGEIIGQYRDYAGLVGCCVDLGHSARNTIGNAGETAFWAEQNRFRSLLVITADYHMARSLTAFEGAMPGVRLVAYPVASRAGLATLAAEYSKFLVTATVARL</sequence>
<protein>
    <submittedName>
        <fullName evidence="2">Uncharacterized SAM-binding protein YcdF (DUF218 family)</fullName>
    </submittedName>
</protein>
<organism evidence="2 3">
    <name type="scientific">Rhodothalassium salexigens DSM 2132</name>
    <dbReference type="NCBI Taxonomy" id="1188247"/>
    <lineage>
        <taxon>Bacteria</taxon>
        <taxon>Pseudomonadati</taxon>
        <taxon>Pseudomonadota</taxon>
        <taxon>Alphaproteobacteria</taxon>
        <taxon>Rhodothalassiales</taxon>
        <taxon>Rhodothalassiaceae</taxon>
        <taxon>Rhodothalassium</taxon>
    </lineage>
</organism>
<reference evidence="2 3" key="1">
    <citation type="submission" date="2019-03" db="EMBL/GenBank/DDBJ databases">
        <title>Genomic Encyclopedia of Type Strains, Phase IV (KMG-IV): sequencing the most valuable type-strain genomes for metagenomic binning, comparative biology and taxonomic classification.</title>
        <authorList>
            <person name="Goeker M."/>
        </authorList>
    </citation>
    <scope>NUCLEOTIDE SEQUENCE [LARGE SCALE GENOMIC DNA]</scope>
    <source>
        <strain evidence="2 3">DSM 2132</strain>
    </source>
</reference>
<dbReference type="InterPro" id="IPR003848">
    <property type="entry name" value="DUF218"/>
</dbReference>
<dbReference type="InParanoid" id="A0A4R2PLW6"/>
<evidence type="ECO:0000313" key="2">
    <source>
        <dbReference type="EMBL" id="TCP36467.1"/>
    </source>
</evidence>
<keyword evidence="3" id="KW-1185">Reference proteome</keyword>
<dbReference type="EMBL" id="SLXO01000003">
    <property type="protein sequence ID" value="TCP36467.1"/>
    <property type="molecule type" value="Genomic_DNA"/>
</dbReference>
<accession>A0A4R2PLW6</accession>
<comment type="caution">
    <text evidence="2">The sequence shown here is derived from an EMBL/GenBank/DDBJ whole genome shotgun (WGS) entry which is preliminary data.</text>
</comment>
<dbReference type="Proteomes" id="UP000295399">
    <property type="component" value="Unassembled WGS sequence"/>
</dbReference>
<dbReference type="RefSeq" id="WP_165878761.1">
    <property type="nucleotide sequence ID" value="NZ_JACIGF010000003.1"/>
</dbReference>